<organism evidence="1 2">
    <name type="scientific">Metabacillus bambusae</name>
    <dbReference type="NCBI Taxonomy" id="2795218"/>
    <lineage>
        <taxon>Bacteria</taxon>
        <taxon>Bacillati</taxon>
        <taxon>Bacillota</taxon>
        <taxon>Bacilli</taxon>
        <taxon>Bacillales</taxon>
        <taxon>Bacillaceae</taxon>
        <taxon>Metabacillus</taxon>
    </lineage>
</organism>
<gene>
    <name evidence="1" type="ORF">I7822_03655</name>
</gene>
<accession>A0ABS3MXZ6</accession>
<reference evidence="1 2" key="1">
    <citation type="submission" date="2021-03" db="EMBL/GenBank/DDBJ databases">
        <title>Whole genome sequence of Metabacillus bambusae BG109.</title>
        <authorList>
            <person name="Jeong J.W."/>
        </authorList>
    </citation>
    <scope>NUCLEOTIDE SEQUENCE [LARGE SCALE GENOMIC DNA]</scope>
    <source>
        <strain evidence="1 2">BG109</strain>
    </source>
</reference>
<sequence length="81" mass="9280">MKVNEEEKKLLSEAIDKMNEGLDAFIGFYNDSEEDKGLIEFTEETIEIIEHAIEAYGKEEVTTKINTIIREVLSFLPNKKG</sequence>
<dbReference type="InterPro" id="IPR038193">
    <property type="entry name" value="Mistic_sf"/>
</dbReference>
<dbReference type="EMBL" id="JAGDEL010000002">
    <property type="protein sequence ID" value="MBO1510785.1"/>
    <property type="molecule type" value="Genomic_DNA"/>
</dbReference>
<dbReference type="InterPro" id="IPR021078">
    <property type="entry name" value="Membrane-integrating_Mistic"/>
</dbReference>
<comment type="caution">
    <text evidence="1">The sequence shown here is derived from an EMBL/GenBank/DDBJ whole genome shotgun (WGS) entry which is preliminary data.</text>
</comment>
<dbReference type="RefSeq" id="WP_207975418.1">
    <property type="nucleotide sequence ID" value="NZ_JAGDEL010000002.1"/>
</dbReference>
<name>A0ABS3MXZ6_9BACI</name>
<dbReference type="Pfam" id="PF11458">
    <property type="entry name" value="Mistic"/>
    <property type="match status" value="1"/>
</dbReference>
<protein>
    <submittedName>
        <fullName evidence="1">Protein mistic</fullName>
    </submittedName>
</protein>
<evidence type="ECO:0000313" key="2">
    <source>
        <dbReference type="Proteomes" id="UP000663981"/>
    </source>
</evidence>
<dbReference type="Gene3D" id="1.10.220.90">
    <property type="entry name" value="Mistic"/>
    <property type="match status" value="1"/>
</dbReference>
<evidence type="ECO:0000313" key="1">
    <source>
        <dbReference type="EMBL" id="MBO1510785.1"/>
    </source>
</evidence>
<keyword evidence="2" id="KW-1185">Reference proteome</keyword>
<proteinExistence type="predicted"/>
<dbReference type="Proteomes" id="UP000663981">
    <property type="component" value="Unassembled WGS sequence"/>
</dbReference>